<proteinExistence type="predicted"/>
<evidence type="ECO:0000256" key="1">
    <source>
        <dbReference type="ARBA" id="ARBA00004651"/>
    </source>
</evidence>
<reference evidence="10" key="1">
    <citation type="submission" date="2016-10" db="EMBL/GenBank/DDBJ databases">
        <authorList>
            <person name="Varghese N."/>
            <person name="Submissions S."/>
        </authorList>
    </citation>
    <scope>NUCLEOTIDE SEQUENCE [LARGE SCALE GENOMIC DNA]</scope>
    <source>
        <strain evidence="10">DSM 8987</strain>
    </source>
</reference>
<dbReference type="InterPro" id="IPR051791">
    <property type="entry name" value="Pra-immunoreactive"/>
</dbReference>
<evidence type="ECO:0000256" key="7">
    <source>
        <dbReference type="SAM" id="Phobius"/>
    </source>
</evidence>
<dbReference type="GO" id="GO:0005886">
    <property type="term" value="C:plasma membrane"/>
    <property type="evidence" value="ECO:0007669"/>
    <property type="project" value="UniProtKB-SubCell"/>
</dbReference>
<gene>
    <name evidence="9" type="ORF">SAMN05661003_101232</name>
</gene>
<organism evidence="9 10">
    <name type="scientific">Desulfuromonas thiophila</name>
    <dbReference type="NCBI Taxonomy" id="57664"/>
    <lineage>
        <taxon>Bacteria</taxon>
        <taxon>Pseudomonadati</taxon>
        <taxon>Thermodesulfobacteriota</taxon>
        <taxon>Desulfuromonadia</taxon>
        <taxon>Desulfuromonadales</taxon>
        <taxon>Desulfuromonadaceae</taxon>
        <taxon>Desulfuromonas</taxon>
    </lineage>
</organism>
<feature type="domain" description="RDD" evidence="8">
    <location>
        <begin position="160"/>
        <end position="284"/>
    </location>
</feature>
<accession>A0A1G6XDS0</accession>
<name>A0A1G6XDS0_9BACT</name>
<keyword evidence="2" id="KW-1003">Cell membrane</keyword>
<feature type="region of interest" description="Disordered" evidence="6">
    <location>
        <begin position="86"/>
        <end position="121"/>
    </location>
</feature>
<keyword evidence="10" id="KW-1185">Reference proteome</keyword>
<feature type="compositionally biased region" description="Pro residues" evidence="6">
    <location>
        <begin position="89"/>
        <end position="106"/>
    </location>
</feature>
<keyword evidence="3 7" id="KW-0812">Transmembrane</keyword>
<evidence type="ECO:0000256" key="5">
    <source>
        <dbReference type="ARBA" id="ARBA00023136"/>
    </source>
</evidence>
<dbReference type="Pfam" id="PF06271">
    <property type="entry name" value="RDD"/>
    <property type="match status" value="1"/>
</dbReference>
<sequence length="314" mass="33776">MRCSHCGYHSFDHLSHCKKCGASFALPPLPAIWSDPAIEAVTALAPLPPESLPSTEVEPWPVVGDLLVPQPEPAVAEARATFASLPFTPRQPPVDPPTATPQPQPPVVAAEQPPAVPVRPEKRRVAESSLSDSSLLWRALEQPLLPEAPDEGLSLLERLALALRRLLAALIDGLLQVLLWLAACWLALTLGAGPVPLSLWQPLALLAGLILLVYAPLFHYAYGQTPGQQLLQLRLCGQDAAPVRLGQALLRRLAALLMLVPLGLPYAALLWRTDGQGWHDRVAGTRLIDDGALAQENLESPESLAEAGPPELFF</sequence>
<feature type="transmembrane region" description="Helical" evidence="7">
    <location>
        <begin position="166"/>
        <end position="188"/>
    </location>
</feature>
<dbReference type="AlphaFoldDB" id="A0A1G6XDS0"/>
<feature type="transmembrane region" description="Helical" evidence="7">
    <location>
        <begin position="200"/>
        <end position="222"/>
    </location>
</feature>
<dbReference type="InterPro" id="IPR010432">
    <property type="entry name" value="RDD"/>
</dbReference>
<dbReference type="STRING" id="57664.SAMN05661003_101232"/>
<evidence type="ECO:0000259" key="8">
    <source>
        <dbReference type="Pfam" id="PF06271"/>
    </source>
</evidence>
<evidence type="ECO:0000256" key="3">
    <source>
        <dbReference type="ARBA" id="ARBA00022692"/>
    </source>
</evidence>
<evidence type="ECO:0000256" key="4">
    <source>
        <dbReference type="ARBA" id="ARBA00022989"/>
    </source>
</evidence>
<evidence type="ECO:0000313" key="9">
    <source>
        <dbReference type="EMBL" id="SDD76221.1"/>
    </source>
</evidence>
<protein>
    <submittedName>
        <fullName evidence="9">Uncharacterized membrane protein YckC, RDD family</fullName>
    </submittedName>
</protein>
<keyword evidence="4 7" id="KW-1133">Transmembrane helix</keyword>
<dbReference type="Proteomes" id="UP000243205">
    <property type="component" value="Unassembled WGS sequence"/>
</dbReference>
<dbReference type="RefSeq" id="WP_092075404.1">
    <property type="nucleotide sequence ID" value="NZ_FNAQ01000001.1"/>
</dbReference>
<feature type="transmembrane region" description="Helical" evidence="7">
    <location>
        <begin position="253"/>
        <end position="271"/>
    </location>
</feature>
<evidence type="ECO:0000313" key="10">
    <source>
        <dbReference type="Proteomes" id="UP000243205"/>
    </source>
</evidence>
<dbReference type="EMBL" id="FNAQ01000001">
    <property type="protein sequence ID" value="SDD76221.1"/>
    <property type="molecule type" value="Genomic_DNA"/>
</dbReference>
<keyword evidence="5 7" id="KW-0472">Membrane</keyword>
<comment type="subcellular location">
    <subcellularLocation>
        <location evidence="1">Cell membrane</location>
        <topology evidence="1">Multi-pass membrane protein</topology>
    </subcellularLocation>
</comment>
<dbReference type="OrthoDB" id="5187110at2"/>
<evidence type="ECO:0000256" key="6">
    <source>
        <dbReference type="SAM" id="MobiDB-lite"/>
    </source>
</evidence>
<evidence type="ECO:0000256" key="2">
    <source>
        <dbReference type="ARBA" id="ARBA00022475"/>
    </source>
</evidence>
<dbReference type="PANTHER" id="PTHR36115">
    <property type="entry name" value="PROLINE-RICH ANTIGEN HOMOLOG-RELATED"/>
    <property type="match status" value="1"/>
</dbReference>
<dbReference type="PANTHER" id="PTHR36115:SF4">
    <property type="entry name" value="MEMBRANE PROTEIN"/>
    <property type="match status" value="1"/>
</dbReference>